<evidence type="ECO:0000259" key="3">
    <source>
        <dbReference type="SMART" id="SM00198"/>
    </source>
</evidence>
<keyword evidence="2" id="KW-0732">Signal</keyword>
<sequence length="507" mass="56393">MSGGPKWMNVISLSLLLVLPVTFTLAASSLNLDRNLQPVRYARRSRVPCQGKDCHSNSRRSESSSAHHQAKANHRFKRGCQLKSIQENNTSSVTGINQQQTSEQMKERLQAVNNAIDAGQSLMQGAEWTKEILDQKDQSYTLDYTGDFDSLTPAQVISIEQAVTQTQPSGDQIYATEQNLTQSTTPTGVENKKDDEQKKTEAVATPKQISALQTQQADEETSEENDQKEKEAEEKKRKSEEEKEAEEKKNEEKNQQEKQAEEEKREAQKLKEKKAEEDAKNADHQAEEAAQTTQSESAKPVGQVEKQSKKVVKVATSHKQQQSQSDTQINTSSSSPTTSTISQSQQASQLAKPSDQEGTTEQARWLKSHNDVRTKYFTASVAWDESLAQYAQGVADTCVFEHSHGRYGENIAAGEDTLEKVVSDWVYGTGERDAYDPINPLYSHFTQVVWKGTKHIGCAFKTCSNIKNVPWTGESKFWVCNYDPPGNYIGEFASNVNAAKGGQPLAS</sequence>
<feature type="domain" description="SCP" evidence="3">
    <location>
        <begin position="360"/>
        <end position="490"/>
    </location>
</feature>
<dbReference type="OrthoDB" id="2505037at2759"/>
<feature type="chain" id="PRO_5040148796" description="SCP domain-containing protein" evidence="2">
    <location>
        <begin position="27"/>
        <end position="507"/>
    </location>
</feature>
<protein>
    <recommendedName>
        <fullName evidence="3">SCP domain-containing protein</fullName>
    </recommendedName>
</protein>
<evidence type="ECO:0000256" key="1">
    <source>
        <dbReference type="SAM" id="MobiDB-lite"/>
    </source>
</evidence>
<dbReference type="Pfam" id="PF00188">
    <property type="entry name" value="CAP"/>
    <property type="match status" value="1"/>
</dbReference>
<feature type="region of interest" description="Disordered" evidence="1">
    <location>
        <begin position="178"/>
        <end position="362"/>
    </location>
</feature>
<feature type="compositionally biased region" description="Polar residues" evidence="1">
    <location>
        <begin position="207"/>
        <end position="216"/>
    </location>
</feature>
<dbReference type="PRINTS" id="PR00837">
    <property type="entry name" value="V5TPXLIKE"/>
</dbReference>
<dbReference type="Proteomes" id="UP000886653">
    <property type="component" value="Unassembled WGS sequence"/>
</dbReference>
<feature type="region of interest" description="Disordered" evidence="1">
    <location>
        <begin position="47"/>
        <end position="73"/>
    </location>
</feature>
<dbReference type="EMBL" id="MU167304">
    <property type="protein sequence ID" value="KAG0144041.1"/>
    <property type="molecule type" value="Genomic_DNA"/>
</dbReference>
<feature type="compositionally biased region" description="Basic and acidic residues" evidence="1">
    <location>
        <begin position="190"/>
        <end position="201"/>
    </location>
</feature>
<dbReference type="SMART" id="SM00198">
    <property type="entry name" value="SCP"/>
    <property type="match status" value="1"/>
</dbReference>
<feature type="compositionally biased region" description="Polar residues" evidence="1">
    <location>
        <begin position="317"/>
        <end position="326"/>
    </location>
</feature>
<dbReference type="Gene3D" id="3.40.33.10">
    <property type="entry name" value="CAP"/>
    <property type="match status" value="1"/>
</dbReference>
<feature type="signal peptide" evidence="2">
    <location>
        <begin position="1"/>
        <end position="26"/>
    </location>
</feature>
<name>A0A9P6NC99_9BASI</name>
<dbReference type="AlphaFoldDB" id="A0A9P6NC99"/>
<dbReference type="InterPro" id="IPR014044">
    <property type="entry name" value="CAP_dom"/>
</dbReference>
<reference evidence="4" key="1">
    <citation type="submission" date="2013-11" db="EMBL/GenBank/DDBJ databases">
        <title>Genome sequence of the fusiform rust pathogen reveals effectors for host alternation and coevolution with pine.</title>
        <authorList>
            <consortium name="DOE Joint Genome Institute"/>
            <person name="Smith K."/>
            <person name="Pendleton A."/>
            <person name="Kubisiak T."/>
            <person name="Anderson C."/>
            <person name="Salamov A."/>
            <person name="Aerts A."/>
            <person name="Riley R."/>
            <person name="Clum A."/>
            <person name="Lindquist E."/>
            <person name="Ence D."/>
            <person name="Campbell M."/>
            <person name="Kronenberg Z."/>
            <person name="Feau N."/>
            <person name="Dhillon B."/>
            <person name="Hamelin R."/>
            <person name="Burleigh J."/>
            <person name="Smith J."/>
            <person name="Yandell M."/>
            <person name="Nelson C."/>
            <person name="Grigoriev I."/>
            <person name="Davis J."/>
        </authorList>
    </citation>
    <scope>NUCLEOTIDE SEQUENCE</scope>
    <source>
        <strain evidence="4">G11</strain>
    </source>
</reference>
<keyword evidence="5" id="KW-1185">Reference proteome</keyword>
<feature type="compositionally biased region" description="Polar residues" evidence="1">
    <location>
        <begin position="178"/>
        <end position="188"/>
    </location>
</feature>
<feature type="compositionally biased region" description="Low complexity" evidence="1">
    <location>
        <begin position="327"/>
        <end position="349"/>
    </location>
</feature>
<dbReference type="SUPFAM" id="SSF55797">
    <property type="entry name" value="PR-1-like"/>
    <property type="match status" value="1"/>
</dbReference>
<organism evidence="4 5">
    <name type="scientific">Cronartium quercuum f. sp. fusiforme G11</name>
    <dbReference type="NCBI Taxonomy" id="708437"/>
    <lineage>
        <taxon>Eukaryota</taxon>
        <taxon>Fungi</taxon>
        <taxon>Dikarya</taxon>
        <taxon>Basidiomycota</taxon>
        <taxon>Pucciniomycotina</taxon>
        <taxon>Pucciniomycetes</taxon>
        <taxon>Pucciniales</taxon>
        <taxon>Coleosporiaceae</taxon>
        <taxon>Cronartium</taxon>
    </lineage>
</organism>
<evidence type="ECO:0000313" key="5">
    <source>
        <dbReference type="Proteomes" id="UP000886653"/>
    </source>
</evidence>
<proteinExistence type="predicted"/>
<dbReference type="InterPro" id="IPR001283">
    <property type="entry name" value="CRISP-related"/>
</dbReference>
<comment type="caution">
    <text evidence="4">The sequence shown here is derived from an EMBL/GenBank/DDBJ whole genome shotgun (WGS) entry which is preliminary data.</text>
</comment>
<feature type="compositionally biased region" description="Basic and acidic residues" evidence="1">
    <location>
        <begin position="52"/>
        <end position="62"/>
    </location>
</feature>
<dbReference type="InterPro" id="IPR035940">
    <property type="entry name" value="CAP_sf"/>
</dbReference>
<evidence type="ECO:0000256" key="2">
    <source>
        <dbReference type="SAM" id="SignalP"/>
    </source>
</evidence>
<accession>A0A9P6NC99</accession>
<evidence type="ECO:0000313" key="4">
    <source>
        <dbReference type="EMBL" id="KAG0144041.1"/>
    </source>
</evidence>
<gene>
    <name evidence="4" type="ORF">CROQUDRAFT_672590</name>
</gene>
<dbReference type="PANTHER" id="PTHR10334">
    <property type="entry name" value="CYSTEINE-RICH SECRETORY PROTEIN-RELATED"/>
    <property type="match status" value="1"/>
</dbReference>
<feature type="compositionally biased region" description="Basic and acidic residues" evidence="1">
    <location>
        <begin position="225"/>
        <end position="287"/>
    </location>
</feature>